<sequence>MSLPPLSYLLSKAREINIMMPSRPKSAASVHSATSDAQAAPPSTQQTSSRGDEDDFEVEELPDEGNQKPEEQQRSSTPGTSMDSRSKSPAYVEPIPKIPHIPRIQREGSPTSRRSIPQFIKDHLVGKRIDEFGDVIDEATGKVLGRVAGDLPSMVGRSILNQRGDVLGDDGELLGYVAEVETEGEGTKEVPRQGEGPRRQPSPSPTRSIDEYMNSRGNAGAFRVDLEGNILDADGNIVGSFHDKNTGFGKPAPKDDSKSRTPPAREEKKPEQEERPPNAQAFRKENADESPSDIFLDVKSTTEGIQLTIRIPTVFPGGGQPRVSIS</sequence>
<feature type="compositionally biased region" description="Polar residues" evidence="1">
    <location>
        <begin position="74"/>
        <end position="83"/>
    </location>
</feature>
<feature type="compositionally biased region" description="Acidic residues" evidence="1">
    <location>
        <begin position="52"/>
        <end position="63"/>
    </location>
</feature>
<comment type="caution">
    <text evidence="2">The sequence shown here is derived from an EMBL/GenBank/DDBJ whole genome shotgun (WGS) entry which is preliminary data.</text>
</comment>
<evidence type="ECO:0000313" key="3">
    <source>
        <dbReference type="Proteomes" id="UP001174694"/>
    </source>
</evidence>
<feature type="region of interest" description="Disordered" evidence="1">
    <location>
        <begin position="234"/>
        <end position="295"/>
    </location>
</feature>
<dbReference type="EMBL" id="JANBVO010000011">
    <property type="protein sequence ID" value="KAJ9149098.1"/>
    <property type="molecule type" value="Genomic_DNA"/>
</dbReference>
<dbReference type="AlphaFoldDB" id="A0AA38RVA8"/>
<dbReference type="InterPro" id="IPR022124">
    <property type="entry name" value="DUF3659"/>
</dbReference>
<proteinExistence type="predicted"/>
<keyword evidence="3" id="KW-1185">Reference proteome</keyword>
<gene>
    <name evidence="2" type="ORF">NKR23_g4666</name>
</gene>
<accession>A0AA38RVA8</accession>
<feature type="region of interest" description="Disordered" evidence="1">
    <location>
        <begin position="179"/>
        <end position="216"/>
    </location>
</feature>
<feature type="region of interest" description="Disordered" evidence="1">
    <location>
        <begin position="20"/>
        <end position="118"/>
    </location>
</feature>
<evidence type="ECO:0000313" key="2">
    <source>
        <dbReference type="EMBL" id="KAJ9149098.1"/>
    </source>
</evidence>
<evidence type="ECO:0000256" key="1">
    <source>
        <dbReference type="SAM" id="MobiDB-lite"/>
    </source>
</evidence>
<dbReference type="Proteomes" id="UP001174694">
    <property type="component" value="Unassembled WGS sequence"/>
</dbReference>
<reference evidence="2" key="1">
    <citation type="submission" date="2022-07" db="EMBL/GenBank/DDBJ databases">
        <title>Fungi with potential for degradation of polypropylene.</title>
        <authorList>
            <person name="Gostincar C."/>
        </authorList>
    </citation>
    <scope>NUCLEOTIDE SEQUENCE</scope>
    <source>
        <strain evidence="2">EXF-13308</strain>
    </source>
</reference>
<feature type="compositionally biased region" description="Basic and acidic residues" evidence="1">
    <location>
        <begin position="252"/>
        <end position="287"/>
    </location>
</feature>
<feature type="compositionally biased region" description="Polar residues" evidence="1">
    <location>
        <begin position="29"/>
        <end position="49"/>
    </location>
</feature>
<protein>
    <submittedName>
        <fullName evidence="2">Uncharacterized protein</fullName>
    </submittedName>
</protein>
<name>A0AA38RVA8_9PEZI</name>
<feature type="compositionally biased region" description="Basic and acidic residues" evidence="1">
    <location>
        <begin position="185"/>
        <end position="198"/>
    </location>
</feature>
<dbReference type="Pfam" id="PF12396">
    <property type="entry name" value="DUF3659"/>
    <property type="match status" value="1"/>
</dbReference>
<organism evidence="2 3">
    <name type="scientific">Pleurostoma richardsiae</name>
    <dbReference type="NCBI Taxonomy" id="41990"/>
    <lineage>
        <taxon>Eukaryota</taxon>
        <taxon>Fungi</taxon>
        <taxon>Dikarya</taxon>
        <taxon>Ascomycota</taxon>
        <taxon>Pezizomycotina</taxon>
        <taxon>Sordariomycetes</taxon>
        <taxon>Sordariomycetidae</taxon>
        <taxon>Calosphaeriales</taxon>
        <taxon>Pleurostomataceae</taxon>
        <taxon>Pleurostoma</taxon>
    </lineage>
</organism>